<dbReference type="InterPro" id="IPR036236">
    <property type="entry name" value="Znf_C2H2_sf"/>
</dbReference>
<evidence type="ECO:0000256" key="7">
    <source>
        <dbReference type="PROSITE-ProRule" id="PRU00042"/>
    </source>
</evidence>
<dbReference type="OrthoDB" id="6077919at2759"/>
<keyword evidence="2" id="KW-0479">Metal-binding</keyword>
<keyword evidence="4 7" id="KW-0863">Zinc-finger</keyword>
<evidence type="ECO:0000256" key="6">
    <source>
        <dbReference type="ARBA" id="ARBA00023242"/>
    </source>
</evidence>
<dbReference type="KEGG" id="spu:100887976"/>
<name>A0A7M7NBW3_STRPU</name>
<dbReference type="AlphaFoldDB" id="A0A7M7NBW3"/>
<proteinExistence type="predicted"/>
<feature type="compositionally biased region" description="Polar residues" evidence="8">
    <location>
        <begin position="236"/>
        <end position="246"/>
    </location>
</feature>
<dbReference type="InterPro" id="IPR050331">
    <property type="entry name" value="Zinc_finger"/>
</dbReference>
<dbReference type="OMA" id="PNSEMGS"/>
<dbReference type="GO" id="GO:0008270">
    <property type="term" value="F:zinc ion binding"/>
    <property type="evidence" value="ECO:0007669"/>
    <property type="project" value="UniProtKB-KW"/>
</dbReference>
<feature type="domain" description="C2H2-type" evidence="9">
    <location>
        <begin position="76"/>
        <end position="103"/>
    </location>
</feature>
<dbReference type="FunFam" id="3.30.160.60:FF:003287">
    <property type="entry name" value="Zgc:113343"/>
    <property type="match status" value="1"/>
</dbReference>
<feature type="compositionally biased region" description="Basic and acidic residues" evidence="8">
    <location>
        <begin position="255"/>
        <end position="269"/>
    </location>
</feature>
<dbReference type="PANTHER" id="PTHR16515:SF66">
    <property type="entry name" value="C2H2-TYPE DOMAIN-CONTAINING PROTEIN"/>
    <property type="match status" value="1"/>
</dbReference>
<evidence type="ECO:0000259" key="9">
    <source>
        <dbReference type="PROSITE" id="PS50157"/>
    </source>
</evidence>
<dbReference type="InParanoid" id="A0A7M7NBW3"/>
<evidence type="ECO:0000256" key="3">
    <source>
        <dbReference type="ARBA" id="ARBA00022737"/>
    </source>
</evidence>
<evidence type="ECO:0000256" key="4">
    <source>
        <dbReference type="ARBA" id="ARBA00022771"/>
    </source>
</evidence>
<evidence type="ECO:0000313" key="10">
    <source>
        <dbReference type="EnsemblMetazoa" id="XP_030834205"/>
    </source>
</evidence>
<comment type="subcellular location">
    <subcellularLocation>
        <location evidence="1">Nucleus</location>
    </subcellularLocation>
</comment>
<dbReference type="PANTHER" id="PTHR16515">
    <property type="entry name" value="PR DOMAIN ZINC FINGER PROTEIN"/>
    <property type="match status" value="1"/>
</dbReference>
<dbReference type="SUPFAM" id="SSF57667">
    <property type="entry name" value="beta-beta-alpha zinc fingers"/>
    <property type="match status" value="2"/>
</dbReference>
<evidence type="ECO:0000256" key="8">
    <source>
        <dbReference type="SAM" id="MobiDB-lite"/>
    </source>
</evidence>
<keyword evidence="11" id="KW-1185">Reference proteome</keyword>
<dbReference type="Gene3D" id="3.30.160.60">
    <property type="entry name" value="Classic Zinc Finger"/>
    <property type="match status" value="3"/>
</dbReference>
<dbReference type="Pfam" id="PF00096">
    <property type="entry name" value="zf-C2H2"/>
    <property type="match status" value="2"/>
</dbReference>
<dbReference type="RefSeq" id="XP_030834205.1">
    <property type="nucleotide sequence ID" value="XM_030978345.1"/>
</dbReference>
<dbReference type="Proteomes" id="UP000007110">
    <property type="component" value="Unassembled WGS sequence"/>
</dbReference>
<organism evidence="10 11">
    <name type="scientific">Strongylocentrotus purpuratus</name>
    <name type="common">Purple sea urchin</name>
    <dbReference type="NCBI Taxonomy" id="7668"/>
    <lineage>
        <taxon>Eukaryota</taxon>
        <taxon>Metazoa</taxon>
        <taxon>Echinodermata</taxon>
        <taxon>Eleutherozoa</taxon>
        <taxon>Echinozoa</taxon>
        <taxon>Echinoidea</taxon>
        <taxon>Euechinoidea</taxon>
        <taxon>Echinacea</taxon>
        <taxon>Camarodonta</taxon>
        <taxon>Echinidea</taxon>
        <taxon>Strongylocentrotidae</taxon>
        <taxon>Strongylocentrotus</taxon>
    </lineage>
</organism>
<feature type="region of interest" description="Disordered" evidence="8">
    <location>
        <begin position="183"/>
        <end position="212"/>
    </location>
</feature>
<dbReference type="PROSITE" id="PS50157">
    <property type="entry name" value="ZINC_FINGER_C2H2_2"/>
    <property type="match status" value="3"/>
</dbReference>
<dbReference type="FunFam" id="3.30.160.60:FF:000176">
    <property type="entry name" value="zinc finger protein 70"/>
    <property type="match status" value="1"/>
</dbReference>
<keyword evidence="6" id="KW-0539">Nucleus</keyword>
<reference evidence="11" key="1">
    <citation type="submission" date="2015-02" db="EMBL/GenBank/DDBJ databases">
        <title>Genome sequencing for Strongylocentrotus purpuratus.</title>
        <authorList>
            <person name="Murali S."/>
            <person name="Liu Y."/>
            <person name="Vee V."/>
            <person name="English A."/>
            <person name="Wang M."/>
            <person name="Skinner E."/>
            <person name="Han Y."/>
            <person name="Muzny D.M."/>
            <person name="Worley K.C."/>
            <person name="Gibbs R.A."/>
        </authorList>
    </citation>
    <scope>NUCLEOTIDE SEQUENCE</scope>
</reference>
<evidence type="ECO:0000313" key="11">
    <source>
        <dbReference type="Proteomes" id="UP000007110"/>
    </source>
</evidence>
<dbReference type="InterPro" id="IPR013087">
    <property type="entry name" value="Znf_C2H2_type"/>
</dbReference>
<dbReference type="GO" id="GO:0005634">
    <property type="term" value="C:nucleus"/>
    <property type="evidence" value="ECO:0007669"/>
    <property type="project" value="UniProtKB-SubCell"/>
</dbReference>
<dbReference type="PROSITE" id="PS00028">
    <property type="entry name" value="ZINC_FINGER_C2H2_1"/>
    <property type="match status" value="2"/>
</dbReference>
<evidence type="ECO:0000256" key="1">
    <source>
        <dbReference type="ARBA" id="ARBA00004123"/>
    </source>
</evidence>
<dbReference type="GeneID" id="100887976"/>
<accession>A0A7M7NBW3</accession>
<evidence type="ECO:0000256" key="5">
    <source>
        <dbReference type="ARBA" id="ARBA00022833"/>
    </source>
</evidence>
<dbReference type="SMART" id="SM00355">
    <property type="entry name" value="ZnF_C2H2"/>
    <property type="match status" value="4"/>
</dbReference>
<reference evidence="10" key="2">
    <citation type="submission" date="2021-01" db="UniProtKB">
        <authorList>
            <consortium name="EnsemblMetazoa"/>
        </authorList>
    </citation>
    <scope>IDENTIFICATION</scope>
</reference>
<keyword evidence="5" id="KW-0862">Zinc</keyword>
<feature type="domain" description="C2H2-type" evidence="9">
    <location>
        <begin position="21"/>
        <end position="48"/>
    </location>
</feature>
<protein>
    <recommendedName>
        <fullName evidence="9">C2H2-type domain-containing protein</fullName>
    </recommendedName>
</protein>
<dbReference type="FunFam" id="3.30.160.60:FF:000145">
    <property type="entry name" value="Zinc finger protein 574"/>
    <property type="match status" value="1"/>
</dbReference>
<feature type="region of interest" description="Disordered" evidence="8">
    <location>
        <begin position="236"/>
        <end position="269"/>
    </location>
</feature>
<feature type="domain" description="C2H2-type" evidence="9">
    <location>
        <begin position="48"/>
        <end position="75"/>
    </location>
</feature>
<evidence type="ECO:0000256" key="2">
    <source>
        <dbReference type="ARBA" id="ARBA00022723"/>
    </source>
</evidence>
<dbReference type="EnsemblMetazoa" id="XM_030978345">
    <property type="protein sequence ID" value="XP_030834205"/>
    <property type="gene ID" value="LOC100887976"/>
</dbReference>
<sequence>MFSKLRVARRHAKIHLPSKPYSCEICKQAFRTRSDVRNHLKIHSSRRFVCDICGQGKHSLNALNSHKRKHTGEKPYVCEICGKSFRYSSGLHVHNFSHTSGKPYSYPFCRESFAHNYLRKRHLLTHETDAVVSEKDSQGDVSLKADVQQNKNLIIQQLSSNSQDVGMISQLGTLEQTSSLEEPLMQEASADQTTCYPETDLLGPQSSSQNDQQTFANKAKNINKVLGPDAFKQNLINGRGSRQTPVDSLVLPLKDLQRQGRESDDLPRH</sequence>
<keyword evidence="3" id="KW-0677">Repeat</keyword>